<evidence type="ECO:0000256" key="1">
    <source>
        <dbReference type="ARBA" id="ARBA00022723"/>
    </source>
</evidence>
<dbReference type="PROSITE" id="PS50950">
    <property type="entry name" value="ZF_THAP"/>
    <property type="match status" value="1"/>
</dbReference>
<evidence type="ECO:0000256" key="4">
    <source>
        <dbReference type="ARBA" id="ARBA00023125"/>
    </source>
</evidence>
<dbReference type="EMBL" id="JH817502">
    <property type="protein sequence ID" value="EKC28761.1"/>
    <property type="molecule type" value="Genomic_DNA"/>
</dbReference>
<keyword evidence="3" id="KW-0862">Zinc</keyword>
<accession>K1R4D6</accession>
<name>K1R4D6_MAGGI</name>
<gene>
    <name evidence="6" type="ORF">CGI_10018055</name>
</gene>
<keyword evidence="2" id="KW-0863">Zinc-finger</keyword>
<evidence type="ECO:0000256" key="3">
    <source>
        <dbReference type="ARBA" id="ARBA00022833"/>
    </source>
</evidence>
<dbReference type="Pfam" id="PF05485">
    <property type="entry name" value="THAP"/>
    <property type="match status" value="1"/>
</dbReference>
<evidence type="ECO:0000256" key="2">
    <source>
        <dbReference type="ARBA" id="ARBA00022771"/>
    </source>
</evidence>
<dbReference type="PANTHER" id="PTHR31751">
    <property type="entry name" value="SI:CH211-108C17.2-RELATED-RELATED"/>
    <property type="match status" value="1"/>
</dbReference>
<dbReference type="InterPro" id="IPR006612">
    <property type="entry name" value="THAP_Znf"/>
</dbReference>
<dbReference type="GO" id="GO:0008270">
    <property type="term" value="F:zinc ion binding"/>
    <property type="evidence" value="ECO:0007669"/>
    <property type="project" value="UniProtKB-KW"/>
</dbReference>
<keyword evidence="4" id="KW-0238">DNA-binding</keyword>
<organism evidence="6">
    <name type="scientific">Magallana gigas</name>
    <name type="common">Pacific oyster</name>
    <name type="synonym">Crassostrea gigas</name>
    <dbReference type="NCBI Taxonomy" id="29159"/>
    <lineage>
        <taxon>Eukaryota</taxon>
        <taxon>Metazoa</taxon>
        <taxon>Spiralia</taxon>
        <taxon>Lophotrochozoa</taxon>
        <taxon>Mollusca</taxon>
        <taxon>Bivalvia</taxon>
        <taxon>Autobranchia</taxon>
        <taxon>Pteriomorphia</taxon>
        <taxon>Ostreida</taxon>
        <taxon>Ostreoidea</taxon>
        <taxon>Ostreidae</taxon>
        <taxon>Magallana</taxon>
    </lineage>
</organism>
<sequence length="431" mass="49916">MVICAVVSCKNNPDNTVGVSFHRFPNAQKKKDLYSKWIHAVNRVNPVSTSSTIDKLWTPNYHSVVCSEHFTPDSFTKNPCIVDSMNLTGFRVRLKPDAYPSLLLGQRAAIQCIKPAFKKRETQRVLAEACSEYIIRHQRENLNTPPPEPDSDDDTHEENTEALTVREKKDASMQTDIKVTETENSYRMEIEGLKRCLQNLKDRNIRITDLTTDRHVQVKSYMAKEETSIRHWFDVWHVAKGIFKKLQLLSKKKGCEQIKDWCHSISNHLYWAAATSDGDGDLVEEKWLSILNHVCDVHEGHGDRFQACEHPPLAERSWITKGSKADKELQLIVGNKRLVKDVRKLSPAQQTSQLEAYHKTVCHFAPKFHHFFYDAMNARLMEEIFGLRRRYPSYEVAQETFRQECPPPMAAFGNRVDKGEAVRRYRTRFNR</sequence>
<protein>
    <submittedName>
        <fullName evidence="6">THAP domain-containing protein 4</fullName>
    </submittedName>
</protein>
<dbReference type="SMART" id="SM00980">
    <property type="entry name" value="THAP"/>
    <property type="match status" value="1"/>
</dbReference>
<evidence type="ECO:0000313" key="6">
    <source>
        <dbReference type="EMBL" id="EKC28761.1"/>
    </source>
</evidence>
<dbReference type="SUPFAM" id="SSF57716">
    <property type="entry name" value="Glucocorticoid receptor-like (DNA-binding domain)"/>
    <property type="match status" value="1"/>
</dbReference>
<evidence type="ECO:0000256" key="5">
    <source>
        <dbReference type="SAM" id="MobiDB-lite"/>
    </source>
</evidence>
<dbReference type="GO" id="GO:0003677">
    <property type="term" value="F:DNA binding"/>
    <property type="evidence" value="ECO:0007669"/>
    <property type="project" value="UniProtKB-UniRule"/>
</dbReference>
<dbReference type="PANTHER" id="PTHR31751:SF42">
    <property type="entry name" value="PROTEIN CBG10204"/>
    <property type="match status" value="1"/>
</dbReference>
<reference evidence="6" key="1">
    <citation type="journal article" date="2012" name="Nature">
        <title>The oyster genome reveals stress adaptation and complexity of shell formation.</title>
        <authorList>
            <person name="Zhang G."/>
            <person name="Fang X."/>
            <person name="Guo X."/>
            <person name="Li L."/>
            <person name="Luo R."/>
            <person name="Xu F."/>
            <person name="Yang P."/>
            <person name="Zhang L."/>
            <person name="Wang X."/>
            <person name="Qi H."/>
            <person name="Xiong Z."/>
            <person name="Que H."/>
            <person name="Xie Y."/>
            <person name="Holland P.W."/>
            <person name="Paps J."/>
            <person name="Zhu Y."/>
            <person name="Wu F."/>
            <person name="Chen Y."/>
            <person name="Wang J."/>
            <person name="Peng C."/>
            <person name="Meng J."/>
            <person name="Yang L."/>
            <person name="Liu J."/>
            <person name="Wen B."/>
            <person name="Zhang N."/>
            <person name="Huang Z."/>
            <person name="Zhu Q."/>
            <person name="Feng Y."/>
            <person name="Mount A."/>
            <person name="Hedgecock D."/>
            <person name="Xu Z."/>
            <person name="Liu Y."/>
            <person name="Domazet-Loso T."/>
            <person name="Du Y."/>
            <person name="Sun X."/>
            <person name="Zhang S."/>
            <person name="Liu B."/>
            <person name="Cheng P."/>
            <person name="Jiang X."/>
            <person name="Li J."/>
            <person name="Fan D."/>
            <person name="Wang W."/>
            <person name="Fu W."/>
            <person name="Wang T."/>
            <person name="Wang B."/>
            <person name="Zhang J."/>
            <person name="Peng Z."/>
            <person name="Li Y."/>
            <person name="Li N."/>
            <person name="Wang J."/>
            <person name="Chen M."/>
            <person name="He Y."/>
            <person name="Tan F."/>
            <person name="Song X."/>
            <person name="Zheng Q."/>
            <person name="Huang R."/>
            <person name="Yang H."/>
            <person name="Du X."/>
            <person name="Chen L."/>
            <person name="Yang M."/>
            <person name="Gaffney P.M."/>
            <person name="Wang S."/>
            <person name="Luo L."/>
            <person name="She Z."/>
            <person name="Ming Y."/>
            <person name="Huang W."/>
            <person name="Zhang S."/>
            <person name="Huang B."/>
            <person name="Zhang Y."/>
            <person name="Qu T."/>
            <person name="Ni P."/>
            <person name="Miao G."/>
            <person name="Wang J."/>
            <person name="Wang Q."/>
            <person name="Steinberg C.E."/>
            <person name="Wang H."/>
            <person name="Li N."/>
            <person name="Qian L."/>
            <person name="Zhang G."/>
            <person name="Li Y."/>
            <person name="Yang H."/>
            <person name="Liu X."/>
            <person name="Wang J."/>
            <person name="Yin Y."/>
            <person name="Wang J."/>
        </authorList>
    </citation>
    <scope>NUCLEOTIDE SEQUENCE [LARGE SCALE GENOMIC DNA]</scope>
    <source>
        <strain evidence="6">05x7-T-G4-1.051#20</strain>
    </source>
</reference>
<dbReference type="InParanoid" id="K1R4D6"/>
<keyword evidence="1" id="KW-0479">Metal-binding</keyword>
<feature type="region of interest" description="Disordered" evidence="5">
    <location>
        <begin position="137"/>
        <end position="174"/>
    </location>
</feature>
<proteinExistence type="predicted"/>
<dbReference type="AlphaFoldDB" id="K1R4D6"/>
<dbReference type="HOGENOM" id="CLU_636552_0_0_1"/>